<gene>
    <name evidence="2" type="ORF">ACFSVM_04135</name>
</gene>
<comment type="caution">
    <text evidence="2">The sequence shown here is derived from an EMBL/GenBank/DDBJ whole genome shotgun (WGS) entry which is preliminary data.</text>
</comment>
<evidence type="ECO:0000256" key="1">
    <source>
        <dbReference type="SAM" id="Phobius"/>
    </source>
</evidence>
<reference evidence="3" key="1">
    <citation type="journal article" date="2019" name="Int. J. Syst. Evol. Microbiol.">
        <title>The Global Catalogue of Microorganisms (GCM) 10K type strain sequencing project: providing services to taxonomists for standard genome sequencing and annotation.</title>
        <authorList>
            <consortium name="The Broad Institute Genomics Platform"/>
            <consortium name="The Broad Institute Genome Sequencing Center for Infectious Disease"/>
            <person name="Wu L."/>
            <person name="Ma J."/>
        </authorList>
    </citation>
    <scope>NUCLEOTIDE SEQUENCE [LARGE SCALE GENOMIC DNA]</scope>
    <source>
        <strain evidence="3">KCTC 33849</strain>
    </source>
</reference>
<sequence>MLFMFVSLIFIIVSIFTFRKVRISNPYSKGFALAIVLSIVAVVCLAQNYTQSQIPEANDGIGISNQVAYSIIGDDGWSQDKFRDIFEKSTFCTLILIVAYPFVLIVESKLKKKVTSGV</sequence>
<keyword evidence="3" id="KW-1185">Reference proteome</keyword>
<keyword evidence="1" id="KW-0812">Transmembrane</keyword>
<accession>A0ABW5SIW9</accession>
<keyword evidence="1" id="KW-1133">Transmembrane helix</keyword>
<organism evidence="2 3">
    <name type="scientific">Paenibacillus shunpengii</name>
    <dbReference type="NCBI Taxonomy" id="2054424"/>
    <lineage>
        <taxon>Bacteria</taxon>
        <taxon>Bacillati</taxon>
        <taxon>Bacillota</taxon>
        <taxon>Bacilli</taxon>
        <taxon>Bacillales</taxon>
        <taxon>Paenibacillaceae</taxon>
        <taxon>Paenibacillus</taxon>
    </lineage>
</organism>
<protein>
    <submittedName>
        <fullName evidence="2">Uncharacterized protein</fullName>
    </submittedName>
</protein>
<feature type="transmembrane region" description="Helical" evidence="1">
    <location>
        <begin position="89"/>
        <end position="106"/>
    </location>
</feature>
<dbReference type="EMBL" id="JBHUMJ010000002">
    <property type="protein sequence ID" value="MFD2699646.1"/>
    <property type="molecule type" value="Genomic_DNA"/>
</dbReference>
<dbReference type="Proteomes" id="UP001597540">
    <property type="component" value="Unassembled WGS sequence"/>
</dbReference>
<evidence type="ECO:0000313" key="2">
    <source>
        <dbReference type="EMBL" id="MFD2699646.1"/>
    </source>
</evidence>
<proteinExistence type="predicted"/>
<name>A0ABW5SIW9_9BACL</name>
<evidence type="ECO:0000313" key="3">
    <source>
        <dbReference type="Proteomes" id="UP001597540"/>
    </source>
</evidence>
<feature type="transmembrane region" description="Helical" evidence="1">
    <location>
        <begin position="27"/>
        <end position="46"/>
    </location>
</feature>
<dbReference type="RefSeq" id="WP_256209587.1">
    <property type="nucleotide sequence ID" value="NZ_JBHUMJ010000002.1"/>
</dbReference>
<keyword evidence="1" id="KW-0472">Membrane</keyword>